<protein>
    <submittedName>
        <fullName evidence="2">Uncharacterized protein</fullName>
    </submittedName>
</protein>
<dbReference type="Proteomes" id="UP000324897">
    <property type="component" value="Chromosome 3"/>
</dbReference>
<comment type="caution">
    <text evidence="2">The sequence shown here is derived from an EMBL/GenBank/DDBJ whole genome shotgun (WGS) entry which is preliminary data.</text>
</comment>
<accession>A0A5J9TDG7</accession>
<keyword evidence="3" id="KW-1185">Reference proteome</keyword>
<feature type="non-terminal residue" evidence="2">
    <location>
        <position position="1"/>
    </location>
</feature>
<feature type="region of interest" description="Disordered" evidence="1">
    <location>
        <begin position="221"/>
        <end position="251"/>
    </location>
</feature>
<reference evidence="2 3" key="1">
    <citation type="journal article" date="2019" name="Sci. Rep.">
        <title>A high-quality genome of Eragrostis curvula grass provides insights into Poaceae evolution and supports new strategies to enhance forage quality.</title>
        <authorList>
            <person name="Carballo J."/>
            <person name="Santos B.A.C.M."/>
            <person name="Zappacosta D."/>
            <person name="Garbus I."/>
            <person name="Selva J.P."/>
            <person name="Gallo C.A."/>
            <person name="Diaz A."/>
            <person name="Albertini E."/>
            <person name="Caccamo M."/>
            <person name="Echenique V."/>
        </authorList>
    </citation>
    <scope>NUCLEOTIDE SEQUENCE [LARGE SCALE GENOMIC DNA]</scope>
    <source>
        <strain evidence="3">cv. Victoria</strain>
        <tissue evidence="2">Leaf</tissue>
    </source>
</reference>
<evidence type="ECO:0000313" key="3">
    <source>
        <dbReference type="Proteomes" id="UP000324897"/>
    </source>
</evidence>
<organism evidence="2 3">
    <name type="scientific">Eragrostis curvula</name>
    <name type="common">weeping love grass</name>
    <dbReference type="NCBI Taxonomy" id="38414"/>
    <lineage>
        <taxon>Eukaryota</taxon>
        <taxon>Viridiplantae</taxon>
        <taxon>Streptophyta</taxon>
        <taxon>Embryophyta</taxon>
        <taxon>Tracheophyta</taxon>
        <taxon>Spermatophyta</taxon>
        <taxon>Magnoliopsida</taxon>
        <taxon>Liliopsida</taxon>
        <taxon>Poales</taxon>
        <taxon>Poaceae</taxon>
        <taxon>PACMAD clade</taxon>
        <taxon>Chloridoideae</taxon>
        <taxon>Eragrostideae</taxon>
        <taxon>Eragrostidinae</taxon>
        <taxon>Eragrostis</taxon>
    </lineage>
</organism>
<name>A0A5J9TDG7_9POAL</name>
<gene>
    <name evidence="2" type="ORF">EJB05_42895</name>
</gene>
<proteinExistence type="predicted"/>
<evidence type="ECO:0000313" key="2">
    <source>
        <dbReference type="EMBL" id="TVU09423.1"/>
    </source>
</evidence>
<dbReference type="EMBL" id="RWGY01000039">
    <property type="protein sequence ID" value="TVU09423.1"/>
    <property type="molecule type" value="Genomic_DNA"/>
</dbReference>
<dbReference type="Gramene" id="TVU09423">
    <property type="protein sequence ID" value="TVU09423"/>
    <property type="gene ID" value="EJB05_42895"/>
</dbReference>
<sequence length="300" mass="33643">NDGLTNEARYKNWKTGETKRLHSTPIKVQSLHRWGHPRRVIIQRRAQDLPLNQHSRRERPASEDLQKIFKYGWARAGRSRNRTPPPAHRIWPLHCPAVLAAAAPAAARAVSERSWSAGKRCLRQTFRPQPLHWVVLEKMSVSLHLRAGHRGLFFFAGSQVRDRACASRTAFSSCPGIRSMATPQASQMTTVRPWSAALAQPWSRYVRCSVQNILPQPSQWKGRKSSWLQSGRSQCAPRSGKNSVPRRAISPPPSLSSAFACTHARVPLFRYAARALISLLLQAFGCVLSDADAIDPTEDL</sequence>
<dbReference type="AlphaFoldDB" id="A0A5J9TDG7"/>
<evidence type="ECO:0000256" key="1">
    <source>
        <dbReference type="SAM" id="MobiDB-lite"/>
    </source>
</evidence>